<reference evidence="2 3" key="1">
    <citation type="submission" date="2018-08" db="EMBL/GenBank/DDBJ databases">
        <title>Bacillus jemisoniae sp. nov., Bacillus chryseoplanitiae sp. nov., Bacillus resnikiae sp. nov., and Bacillus frankliniae sp. nov., isolated from Viking spacecraft and associated surfaces.</title>
        <authorList>
            <person name="Seuylemezian A."/>
            <person name="Vaishampayan P."/>
        </authorList>
    </citation>
    <scope>NUCLEOTIDE SEQUENCE [LARGE SCALE GENOMIC DNA]</scope>
    <source>
        <strain evidence="2 3">JJ-247</strain>
    </source>
</reference>
<accession>A0A398BAL7</accession>
<dbReference type="Proteomes" id="UP000265816">
    <property type="component" value="Unassembled WGS sequence"/>
</dbReference>
<keyword evidence="3" id="KW-1185">Reference proteome</keyword>
<organism evidence="2 3">
    <name type="scientific">Mesobacillus zeae</name>
    <dbReference type="NCBI Taxonomy" id="1917180"/>
    <lineage>
        <taxon>Bacteria</taxon>
        <taxon>Bacillati</taxon>
        <taxon>Bacillota</taxon>
        <taxon>Bacilli</taxon>
        <taxon>Bacillales</taxon>
        <taxon>Bacillaceae</taxon>
        <taxon>Mesobacillus</taxon>
    </lineage>
</organism>
<sequence length="80" mass="9215">MLVSRTPSERMGFSFLKSNNPEKIMVATKNTGYNKLSLGSETIRNFPTKYKLARKKEARTSFFITAHLFFCFFLIIAQKA</sequence>
<dbReference type="EMBL" id="QWVT01000018">
    <property type="protein sequence ID" value="RID84930.1"/>
    <property type="molecule type" value="Genomic_DNA"/>
</dbReference>
<evidence type="ECO:0000256" key="1">
    <source>
        <dbReference type="SAM" id="Phobius"/>
    </source>
</evidence>
<evidence type="ECO:0000313" key="3">
    <source>
        <dbReference type="Proteomes" id="UP000265816"/>
    </source>
</evidence>
<keyword evidence="1" id="KW-0472">Membrane</keyword>
<dbReference type="AlphaFoldDB" id="A0A398BAL7"/>
<keyword evidence="1" id="KW-1133">Transmembrane helix</keyword>
<feature type="transmembrane region" description="Helical" evidence="1">
    <location>
        <begin position="60"/>
        <end position="77"/>
    </location>
</feature>
<proteinExistence type="predicted"/>
<evidence type="ECO:0000313" key="2">
    <source>
        <dbReference type="EMBL" id="RID84930.1"/>
    </source>
</evidence>
<gene>
    <name evidence="2" type="ORF">D1970_11355</name>
</gene>
<comment type="caution">
    <text evidence="2">The sequence shown here is derived from an EMBL/GenBank/DDBJ whole genome shotgun (WGS) entry which is preliminary data.</text>
</comment>
<keyword evidence="1" id="KW-0812">Transmembrane</keyword>
<name>A0A398BAL7_9BACI</name>
<protein>
    <submittedName>
        <fullName evidence="2">Uncharacterized protein</fullName>
    </submittedName>
</protein>